<dbReference type="GeneID" id="37039675"/>
<keyword evidence="2" id="KW-1133">Transmembrane helix</keyword>
<feature type="compositionally biased region" description="Low complexity" evidence="1">
    <location>
        <begin position="1215"/>
        <end position="1235"/>
    </location>
</feature>
<dbReference type="Proteomes" id="UP000245783">
    <property type="component" value="Unassembled WGS sequence"/>
</dbReference>
<keyword evidence="4" id="KW-1185">Reference proteome</keyword>
<feature type="region of interest" description="Disordered" evidence="1">
    <location>
        <begin position="83"/>
        <end position="103"/>
    </location>
</feature>
<gene>
    <name evidence="3" type="ORF">IE81DRAFT_98072</name>
</gene>
<feature type="transmembrane region" description="Helical" evidence="2">
    <location>
        <begin position="29"/>
        <end position="51"/>
    </location>
</feature>
<protein>
    <submittedName>
        <fullName evidence="3">Uncharacterized protein</fullName>
    </submittedName>
</protein>
<feature type="region of interest" description="Disordered" evidence="1">
    <location>
        <begin position="150"/>
        <end position="212"/>
    </location>
</feature>
<feature type="compositionally biased region" description="Polar residues" evidence="1">
    <location>
        <begin position="436"/>
        <end position="449"/>
    </location>
</feature>
<feature type="compositionally biased region" description="Basic and acidic residues" evidence="1">
    <location>
        <begin position="846"/>
        <end position="855"/>
    </location>
</feature>
<evidence type="ECO:0000256" key="1">
    <source>
        <dbReference type="SAM" id="MobiDB-lite"/>
    </source>
</evidence>
<feature type="compositionally biased region" description="Polar residues" evidence="1">
    <location>
        <begin position="755"/>
        <end position="764"/>
    </location>
</feature>
<feature type="compositionally biased region" description="Polar residues" evidence="1">
    <location>
        <begin position="1239"/>
        <end position="1249"/>
    </location>
</feature>
<reference evidence="3 4" key="1">
    <citation type="journal article" date="2018" name="Mol. Biol. Evol.">
        <title>Broad Genomic Sampling Reveals a Smut Pathogenic Ancestry of the Fungal Clade Ustilaginomycotina.</title>
        <authorList>
            <person name="Kijpornyongpan T."/>
            <person name="Mondo S.J."/>
            <person name="Barry K."/>
            <person name="Sandor L."/>
            <person name="Lee J."/>
            <person name="Lipzen A."/>
            <person name="Pangilinan J."/>
            <person name="LaButti K."/>
            <person name="Hainaut M."/>
            <person name="Henrissat B."/>
            <person name="Grigoriev I.V."/>
            <person name="Spatafora J.W."/>
            <person name="Aime M.C."/>
        </authorList>
    </citation>
    <scope>NUCLEOTIDE SEQUENCE [LARGE SCALE GENOMIC DNA]</scope>
    <source>
        <strain evidence="3 4">MCA 4658</strain>
    </source>
</reference>
<accession>A0A316W313</accession>
<feature type="compositionally biased region" description="Low complexity" evidence="1">
    <location>
        <begin position="634"/>
        <end position="647"/>
    </location>
</feature>
<evidence type="ECO:0000313" key="4">
    <source>
        <dbReference type="Proteomes" id="UP000245783"/>
    </source>
</evidence>
<feature type="region of interest" description="Disordered" evidence="1">
    <location>
        <begin position="436"/>
        <end position="460"/>
    </location>
</feature>
<evidence type="ECO:0000256" key="2">
    <source>
        <dbReference type="SAM" id="Phobius"/>
    </source>
</evidence>
<feature type="compositionally biased region" description="Low complexity" evidence="1">
    <location>
        <begin position="293"/>
        <end position="324"/>
    </location>
</feature>
<feature type="compositionally biased region" description="Low complexity" evidence="1">
    <location>
        <begin position="973"/>
        <end position="991"/>
    </location>
</feature>
<evidence type="ECO:0000313" key="3">
    <source>
        <dbReference type="EMBL" id="PWN43153.1"/>
    </source>
</evidence>
<organism evidence="3 4">
    <name type="scientific">Ceraceosorus guamensis</name>
    <dbReference type="NCBI Taxonomy" id="1522189"/>
    <lineage>
        <taxon>Eukaryota</taxon>
        <taxon>Fungi</taxon>
        <taxon>Dikarya</taxon>
        <taxon>Basidiomycota</taxon>
        <taxon>Ustilaginomycotina</taxon>
        <taxon>Exobasidiomycetes</taxon>
        <taxon>Ceraceosorales</taxon>
        <taxon>Ceraceosoraceae</taxon>
        <taxon>Ceraceosorus</taxon>
    </lineage>
</organism>
<feature type="compositionally biased region" description="Polar residues" evidence="1">
    <location>
        <begin position="729"/>
        <end position="742"/>
    </location>
</feature>
<dbReference type="STRING" id="1522189.A0A316W313"/>
<keyword evidence="2" id="KW-0472">Membrane</keyword>
<dbReference type="OrthoDB" id="3358698at2759"/>
<feature type="compositionally biased region" description="Polar residues" evidence="1">
    <location>
        <begin position="187"/>
        <end position="212"/>
    </location>
</feature>
<feature type="compositionally biased region" description="Polar residues" evidence="1">
    <location>
        <begin position="899"/>
        <end position="908"/>
    </location>
</feature>
<feature type="compositionally biased region" description="Low complexity" evidence="1">
    <location>
        <begin position="1106"/>
        <end position="1120"/>
    </location>
</feature>
<dbReference type="EMBL" id="KZ819372">
    <property type="protein sequence ID" value="PWN43153.1"/>
    <property type="molecule type" value="Genomic_DNA"/>
</dbReference>
<feature type="compositionally biased region" description="Polar residues" evidence="1">
    <location>
        <begin position="592"/>
        <end position="608"/>
    </location>
</feature>
<feature type="compositionally biased region" description="Polar residues" evidence="1">
    <location>
        <begin position="273"/>
        <end position="283"/>
    </location>
</feature>
<feature type="compositionally biased region" description="Pro residues" evidence="1">
    <location>
        <begin position="1195"/>
        <end position="1205"/>
    </location>
</feature>
<proteinExistence type="predicted"/>
<feature type="region of interest" description="Disordered" evidence="1">
    <location>
        <begin position="1028"/>
        <end position="1277"/>
    </location>
</feature>
<feature type="compositionally biased region" description="Basic residues" evidence="1">
    <location>
        <begin position="808"/>
        <end position="819"/>
    </location>
</feature>
<feature type="region of interest" description="Disordered" evidence="1">
    <location>
        <begin position="233"/>
        <end position="361"/>
    </location>
</feature>
<feature type="compositionally biased region" description="Acidic residues" evidence="1">
    <location>
        <begin position="83"/>
        <end position="92"/>
    </location>
</feature>
<dbReference type="RefSeq" id="XP_025370313.1">
    <property type="nucleotide sequence ID" value="XM_025517805.1"/>
</dbReference>
<feature type="compositionally biased region" description="Low complexity" evidence="1">
    <location>
        <begin position="1254"/>
        <end position="1264"/>
    </location>
</feature>
<feature type="compositionally biased region" description="Polar residues" evidence="1">
    <location>
        <begin position="236"/>
        <end position="253"/>
    </location>
</feature>
<keyword evidence="2" id="KW-0812">Transmembrane</keyword>
<name>A0A316W313_9BASI</name>
<sequence>MIVVDQLGAVLSALRHAIWYWYCAIWRTWTAMILLAAPVTILCCTLLYLMVSTGSSRQIASLYEFNEGLSNMNEAEFELESDEYEYEEDSDAEPSNGKRPLRRAYKFGSNDSVIRRRSSQVRITSNDPRSRLCISPIHLDLDERGRSGAMTLGSMHRENGSPHQRGRRESGRLDPHAAAQALARSPNGESPSTGGDNSATSSRRSSVYGTDDGSSTTFAAAAAAAALGVPPASHAPLQTSAASAEVPTPSSTGPERPPRLRPVASDGSFKGNPLTTPTLLNDSNLDEPRSSDESGPLSPDLLSPSSSAAGSFASLSDVSSVSLSGDERSRPSSSTGHGGASSRGHGRRRPAPAGPPPILKREPEIYAGLPLVRSPAEAGLYPNSQGSFSADWDRDSLRDSPLSFPGRGTDPGPWPFEGSSSAAAYLDNEAQSTRAPFENSQWSTSNSSLPPGAGFGEAALRPPPLPRLGSMTLAQIRSAWPTSRRNKHIRLTEPDWTAFADCHDRAKERLETASHVASHPDPRSLWYVGPRDEEHAHWAADDGATLQDPRAWEKHEFWFERFTQSTAAAGRDWDWRKRRARRQAQRAKELGSSASTTSLPSDLPTDSLQPPAPRSAEASTAAIDKPLPSAPTRSSSAPVISSPSSPRKPSHHVGLTDVQLQLQRQAHSERVSKVRSPPASPLISFDEAEKSSLPSIKIGQNGEAIGFGDEEDDRGDASSPLGRALKSLRSGSFTGSQTSSPTRAEFAFAGDTDATEQSAKQSVLASRAPYMDRNASLPKPKRSRASLPPVGISPPVMPKSESDLSGRSKIRNSMRKALRKPMPDPFAPLALMDATEAQGAPRRPRRASEADRPRPNVEVPSPTGRWSSLTPRQRLDSLRNLKAKPNRPPPSAVAPVPAQDTSTESSSLEAVADPSTAWLLAEADRIGDDSDDNVPLAKSLSRQSKHAASPLIPERELAISTRPLPKSGSLRGALSLPSNSPATPSTPDAAPWADLGFATTIERRGPLQQMWSSADAYGLRAGTDYGQDSMDDYDTSTQPIAKSARQSRRFSGQAAMAPGGAVTIGSMASAEKVSSPLKKEPKNPPVAKVVTRGTRSGSLRRLDSAGGDSNNTSIDSSSSTGKQLAALNAASKHRHAQTNPPLDPPHIEIKAPVGSRKGILSGTSSATGDVSLAARTRGARRPSLRKAAAEAQSPRPAPTMQPEPAPFAMARRARSASISSRSSGHSSGRGSSLGAPNGMSGSVDSTSLNRRASRASGSTGRVGSMVGVPEQGESVDHEDLDHLSFSADYATQWRRQTAAAGGA</sequence>
<feature type="region of interest" description="Disordered" evidence="1">
    <location>
        <begin position="584"/>
        <end position="991"/>
    </location>
</feature>
<dbReference type="InParanoid" id="A0A316W313"/>